<sequence>MNTFLGDWQTYQVAVPSIIKRLVNFLVTETAEKPGKAKTVAGSLFFLQRFSWKCFI</sequence>
<comment type="caution">
    <text evidence="1">The sequence shown here is derived from an EMBL/GenBank/DDBJ whole genome shotgun (WGS) entry which is preliminary data.</text>
</comment>
<reference evidence="2" key="1">
    <citation type="journal article" date="2019" name="Int. J. Syst. Evol. Microbiol.">
        <title>The Global Catalogue of Microorganisms (GCM) 10K type strain sequencing project: providing services to taxonomists for standard genome sequencing and annotation.</title>
        <authorList>
            <consortium name="The Broad Institute Genomics Platform"/>
            <consortium name="The Broad Institute Genome Sequencing Center for Infectious Disease"/>
            <person name="Wu L."/>
            <person name="Ma J."/>
        </authorList>
    </citation>
    <scope>NUCLEOTIDE SEQUENCE [LARGE SCALE GENOMIC DNA]</scope>
    <source>
        <strain evidence="2">KACC 12602</strain>
    </source>
</reference>
<protein>
    <submittedName>
        <fullName evidence="1">Uncharacterized protein</fullName>
    </submittedName>
</protein>
<name>A0ABW0E966_9BACT</name>
<organism evidence="1 2">
    <name type="scientific">Adhaeribacter terreus</name>
    <dbReference type="NCBI Taxonomy" id="529703"/>
    <lineage>
        <taxon>Bacteria</taxon>
        <taxon>Pseudomonadati</taxon>
        <taxon>Bacteroidota</taxon>
        <taxon>Cytophagia</taxon>
        <taxon>Cytophagales</taxon>
        <taxon>Hymenobacteraceae</taxon>
        <taxon>Adhaeribacter</taxon>
    </lineage>
</organism>
<dbReference type="EMBL" id="JBHSKT010000001">
    <property type="protein sequence ID" value="MFC5269404.1"/>
    <property type="molecule type" value="Genomic_DNA"/>
</dbReference>
<accession>A0ABW0E966</accession>
<dbReference type="RefSeq" id="WP_378015781.1">
    <property type="nucleotide sequence ID" value="NZ_JBHSKT010000001.1"/>
</dbReference>
<gene>
    <name evidence="1" type="ORF">ACFPIB_02200</name>
</gene>
<proteinExistence type="predicted"/>
<evidence type="ECO:0000313" key="1">
    <source>
        <dbReference type="EMBL" id="MFC5269404.1"/>
    </source>
</evidence>
<keyword evidence="2" id="KW-1185">Reference proteome</keyword>
<dbReference type="Proteomes" id="UP001596161">
    <property type="component" value="Unassembled WGS sequence"/>
</dbReference>
<evidence type="ECO:0000313" key="2">
    <source>
        <dbReference type="Proteomes" id="UP001596161"/>
    </source>
</evidence>